<reference evidence="1" key="1">
    <citation type="submission" date="2023-06" db="EMBL/GenBank/DDBJ databases">
        <title>Conoideocrella luteorostrata (Hypocreales: Clavicipitaceae), a potential biocontrol fungus for elongate hemlock scale in United States Christmas tree production areas.</title>
        <authorList>
            <person name="Barrett H."/>
            <person name="Lovett B."/>
            <person name="Macias A.M."/>
            <person name="Stajich J.E."/>
            <person name="Kasson M.T."/>
        </authorList>
    </citation>
    <scope>NUCLEOTIDE SEQUENCE</scope>
    <source>
        <strain evidence="1">ARSEF 14590</strain>
    </source>
</reference>
<dbReference type="Gene3D" id="3.90.180.10">
    <property type="entry name" value="Medium-chain alcohol dehydrogenases, catalytic domain"/>
    <property type="match status" value="1"/>
</dbReference>
<sequence>MFDSLGDRSEDREFWERYLKLLPKWLDNGYLNPNPQKELGRLEDIPKGFELQKKGDVSARKLMYRIA</sequence>
<dbReference type="EMBL" id="JASWJB010000002">
    <property type="protein sequence ID" value="KAK2616781.1"/>
    <property type="molecule type" value="Genomic_DNA"/>
</dbReference>
<accession>A0AAJ0D166</accession>
<proteinExistence type="predicted"/>
<dbReference type="Gene3D" id="3.40.50.720">
    <property type="entry name" value="NAD(P)-binding Rossmann-like Domain"/>
    <property type="match status" value="1"/>
</dbReference>
<keyword evidence="2" id="KW-1185">Reference proteome</keyword>
<comment type="caution">
    <text evidence="1">The sequence shown here is derived from an EMBL/GenBank/DDBJ whole genome shotgun (WGS) entry which is preliminary data.</text>
</comment>
<evidence type="ECO:0000313" key="2">
    <source>
        <dbReference type="Proteomes" id="UP001251528"/>
    </source>
</evidence>
<name>A0AAJ0D166_9HYPO</name>
<organism evidence="1 2">
    <name type="scientific">Conoideocrella luteorostrata</name>
    <dbReference type="NCBI Taxonomy" id="1105319"/>
    <lineage>
        <taxon>Eukaryota</taxon>
        <taxon>Fungi</taxon>
        <taxon>Dikarya</taxon>
        <taxon>Ascomycota</taxon>
        <taxon>Pezizomycotina</taxon>
        <taxon>Sordariomycetes</taxon>
        <taxon>Hypocreomycetidae</taxon>
        <taxon>Hypocreales</taxon>
        <taxon>Clavicipitaceae</taxon>
        <taxon>Conoideocrella</taxon>
    </lineage>
</organism>
<evidence type="ECO:0000313" key="1">
    <source>
        <dbReference type="EMBL" id="KAK2616781.1"/>
    </source>
</evidence>
<gene>
    <name evidence="1" type="ORF">QQS21_000158</name>
</gene>
<dbReference type="AlphaFoldDB" id="A0AAJ0D166"/>
<protein>
    <submittedName>
        <fullName evidence="1">Uncharacterized protein</fullName>
    </submittedName>
</protein>
<dbReference type="Proteomes" id="UP001251528">
    <property type="component" value="Unassembled WGS sequence"/>
</dbReference>